<dbReference type="InterPro" id="IPR058245">
    <property type="entry name" value="NreC/VraR/RcsB-like_REC"/>
</dbReference>
<evidence type="ECO:0000256" key="2">
    <source>
        <dbReference type="ARBA" id="ARBA00023125"/>
    </source>
</evidence>
<keyword evidence="7" id="KW-1185">Reference proteome</keyword>
<dbReference type="SMART" id="SM00421">
    <property type="entry name" value="HTH_LUXR"/>
    <property type="match status" value="1"/>
</dbReference>
<evidence type="ECO:0000256" key="1">
    <source>
        <dbReference type="ARBA" id="ARBA00022553"/>
    </source>
</evidence>
<feature type="domain" description="Response regulatory" evidence="5">
    <location>
        <begin position="11"/>
        <end position="124"/>
    </location>
</feature>
<reference evidence="6" key="1">
    <citation type="submission" date="2022-12" db="EMBL/GenBank/DDBJ databases">
        <authorList>
            <person name="Krivoruchko A.V."/>
            <person name="Elkin A."/>
        </authorList>
    </citation>
    <scope>NUCLEOTIDE SEQUENCE</scope>
    <source>
        <strain evidence="6">IEGM 1388</strain>
    </source>
</reference>
<protein>
    <submittedName>
        <fullName evidence="6">Response regulator transcription factor</fullName>
    </submittedName>
</protein>
<organism evidence="6 7">
    <name type="scientific">Gordonia rubripertincta</name>
    <name type="common">Rhodococcus corallinus</name>
    <dbReference type="NCBI Taxonomy" id="36822"/>
    <lineage>
        <taxon>Bacteria</taxon>
        <taxon>Bacillati</taxon>
        <taxon>Actinomycetota</taxon>
        <taxon>Actinomycetes</taxon>
        <taxon>Mycobacteriales</taxon>
        <taxon>Gordoniaceae</taxon>
        <taxon>Gordonia</taxon>
    </lineage>
</organism>
<proteinExistence type="predicted"/>
<dbReference type="SMART" id="SM00448">
    <property type="entry name" value="REC"/>
    <property type="match status" value="1"/>
</dbReference>
<dbReference type="InterPro" id="IPR016032">
    <property type="entry name" value="Sig_transdc_resp-reg_C-effctor"/>
</dbReference>
<evidence type="ECO:0000313" key="6">
    <source>
        <dbReference type="EMBL" id="MCZ4551879.1"/>
    </source>
</evidence>
<dbReference type="RefSeq" id="WP_084836210.1">
    <property type="nucleotide sequence ID" value="NZ_JAPWIE010000005.1"/>
</dbReference>
<dbReference type="InterPro" id="IPR039420">
    <property type="entry name" value="WalR-like"/>
</dbReference>
<dbReference type="InterPro" id="IPR011006">
    <property type="entry name" value="CheY-like_superfamily"/>
</dbReference>
<dbReference type="EMBL" id="JAPWIE010000005">
    <property type="protein sequence ID" value="MCZ4551879.1"/>
    <property type="molecule type" value="Genomic_DNA"/>
</dbReference>
<comment type="caution">
    <text evidence="6">The sequence shown here is derived from an EMBL/GenBank/DDBJ whole genome shotgun (WGS) entry which is preliminary data.</text>
</comment>
<evidence type="ECO:0000259" key="5">
    <source>
        <dbReference type="PROSITE" id="PS50110"/>
    </source>
</evidence>
<feature type="modified residue" description="4-aspartylphosphate" evidence="3">
    <location>
        <position position="60"/>
    </location>
</feature>
<dbReference type="InterPro" id="IPR000792">
    <property type="entry name" value="Tscrpt_reg_LuxR_C"/>
</dbReference>
<dbReference type="PROSITE" id="PS00622">
    <property type="entry name" value="HTH_LUXR_1"/>
    <property type="match status" value="1"/>
</dbReference>
<dbReference type="PANTHER" id="PTHR43214">
    <property type="entry name" value="TWO-COMPONENT RESPONSE REGULATOR"/>
    <property type="match status" value="1"/>
</dbReference>
<name>A0ABT4MXZ7_GORRU</name>
<keyword evidence="1 3" id="KW-0597">Phosphoprotein</keyword>
<evidence type="ECO:0000256" key="3">
    <source>
        <dbReference type="PROSITE-ProRule" id="PRU00169"/>
    </source>
</evidence>
<dbReference type="SUPFAM" id="SSF52172">
    <property type="entry name" value="CheY-like"/>
    <property type="match status" value="1"/>
</dbReference>
<dbReference type="Proteomes" id="UP001067235">
    <property type="component" value="Unassembled WGS sequence"/>
</dbReference>
<dbReference type="PANTHER" id="PTHR43214:SF44">
    <property type="entry name" value="TWO-COMPONENT RESPONSE REGULATOR"/>
    <property type="match status" value="1"/>
</dbReference>
<dbReference type="Pfam" id="PF00072">
    <property type="entry name" value="Response_reg"/>
    <property type="match status" value="1"/>
</dbReference>
<dbReference type="Pfam" id="PF00196">
    <property type="entry name" value="GerE"/>
    <property type="match status" value="1"/>
</dbReference>
<dbReference type="Gene3D" id="3.40.50.2300">
    <property type="match status" value="1"/>
</dbReference>
<dbReference type="InterPro" id="IPR001789">
    <property type="entry name" value="Sig_transdc_resp-reg_receiver"/>
</dbReference>
<dbReference type="Gene3D" id="1.10.10.10">
    <property type="entry name" value="Winged helix-like DNA-binding domain superfamily/Winged helix DNA-binding domain"/>
    <property type="match status" value="1"/>
</dbReference>
<dbReference type="PROSITE" id="PS50110">
    <property type="entry name" value="RESPONSE_REGULATORY"/>
    <property type="match status" value="1"/>
</dbReference>
<evidence type="ECO:0000313" key="7">
    <source>
        <dbReference type="Proteomes" id="UP001067235"/>
    </source>
</evidence>
<evidence type="ECO:0000259" key="4">
    <source>
        <dbReference type="PROSITE" id="PS50043"/>
    </source>
</evidence>
<dbReference type="CDD" id="cd17535">
    <property type="entry name" value="REC_NarL-like"/>
    <property type="match status" value="1"/>
</dbReference>
<keyword evidence="2" id="KW-0238">DNA-binding</keyword>
<dbReference type="SUPFAM" id="SSF46894">
    <property type="entry name" value="C-terminal effector domain of the bipartite response regulators"/>
    <property type="match status" value="1"/>
</dbReference>
<sequence length="222" mass="23810">MTDGAAGGLRRIGVVEDFESQLKGIETIIDEAEGLTLVAGAATVDALLAITTDIDLVVLDLRLEDGSSPKANAEQLHALGIKVLVFTTADYPDLVRSALSAGVQGIVRKSARNTELVEAIRRAADGDTVATMDWAAAIDADPDIATVALSPRQREILELYASGEQAARVGQITGLSTETVNAYLARIRRKYADAGRPAPTKTELYKRALEDGWLPIPRLFRR</sequence>
<gene>
    <name evidence="6" type="ORF">O4213_17950</name>
</gene>
<accession>A0ABT4MXZ7</accession>
<dbReference type="PRINTS" id="PR00038">
    <property type="entry name" value="HTHLUXR"/>
</dbReference>
<dbReference type="InterPro" id="IPR036388">
    <property type="entry name" value="WH-like_DNA-bd_sf"/>
</dbReference>
<feature type="domain" description="HTH luxR-type" evidence="4">
    <location>
        <begin position="142"/>
        <end position="212"/>
    </location>
</feature>
<dbReference type="PROSITE" id="PS50043">
    <property type="entry name" value="HTH_LUXR_2"/>
    <property type="match status" value="1"/>
</dbReference>